<gene>
    <name evidence="1" type="ORF">NM688_g7514</name>
</gene>
<comment type="caution">
    <text evidence="1">The sequence shown here is derived from an EMBL/GenBank/DDBJ whole genome shotgun (WGS) entry which is preliminary data.</text>
</comment>
<keyword evidence="2" id="KW-1185">Reference proteome</keyword>
<dbReference type="EMBL" id="JANHOG010001772">
    <property type="protein sequence ID" value="KAJ3531835.1"/>
    <property type="molecule type" value="Genomic_DNA"/>
</dbReference>
<sequence length="238" mass="25790">MVYPLLGLIALFTAGKCSSVPFKVQTTPEQDYFEADKEVKVPVVLGVMSACPDAILCESVFDHVLQQVGEKVDLSLTFLGTLNSSDPDFGITCMHGPNECAGNVQELCAVKYTPRDVWWRFVQCQNFQGRYEVGKPETALKCADAVEIDWPNSDVGQCAGVDASGKGKEGLSLLRESVQVTKSLGIEKSCTILINGNAVCVRDGSWKDCEGGHTPADFVRQINEEYAKLNGDSVQASV</sequence>
<accession>A0ACC1S4C4</accession>
<proteinExistence type="predicted"/>
<reference evidence="1" key="1">
    <citation type="submission" date="2022-07" db="EMBL/GenBank/DDBJ databases">
        <title>Genome Sequence of Phlebia brevispora.</title>
        <authorList>
            <person name="Buettner E."/>
        </authorList>
    </citation>
    <scope>NUCLEOTIDE SEQUENCE</scope>
    <source>
        <strain evidence="1">MPL23</strain>
    </source>
</reference>
<organism evidence="1 2">
    <name type="scientific">Phlebia brevispora</name>
    <dbReference type="NCBI Taxonomy" id="194682"/>
    <lineage>
        <taxon>Eukaryota</taxon>
        <taxon>Fungi</taxon>
        <taxon>Dikarya</taxon>
        <taxon>Basidiomycota</taxon>
        <taxon>Agaricomycotina</taxon>
        <taxon>Agaricomycetes</taxon>
        <taxon>Polyporales</taxon>
        <taxon>Meruliaceae</taxon>
        <taxon>Phlebia</taxon>
    </lineage>
</organism>
<dbReference type="Proteomes" id="UP001148662">
    <property type="component" value="Unassembled WGS sequence"/>
</dbReference>
<name>A0ACC1S4C4_9APHY</name>
<evidence type="ECO:0000313" key="2">
    <source>
        <dbReference type="Proteomes" id="UP001148662"/>
    </source>
</evidence>
<protein>
    <submittedName>
        <fullName evidence="1">Uncharacterized protein</fullName>
    </submittedName>
</protein>
<evidence type="ECO:0000313" key="1">
    <source>
        <dbReference type="EMBL" id="KAJ3531835.1"/>
    </source>
</evidence>